<keyword evidence="2" id="KW-0285">Flavoprotein</keyword>
<comment type="cofactor">
    <cofactor evidence="1">
        <name>FAD</name>
        <dbReference type="ChEBI" id="CHEBI:57692"/>
    </cofactor>
</comment>
<organism evidence="6 7">
    <name type="scientific">Methylobacterium goesingense</name>
    <dbReference type="NCBI Taxonomy" id="243690"/>
    <lineage>
        <taxon>Bacteria</taxon>
        <taxon>Pseudomonadati</taxon>
        <taxon>Pseudomonadota</taxon>
        <taxon>Alphaproteobacteria</taxon>
        <taxon>Hyphomicrobiales</taxon>
        <taxon>Methylobacteriaceae</taxon>
        <taxon>Methylobacterium</taxon>
    </lineage>
</organism>
<evidence type="ECO:0000256" key="3">
    <source>
        <dbReference type="ARBA" id="ARBA00022827"/>
    </source>
</evidence>
<dbReference type="SUPFAM" id="SSF51905">
    <property type="entry name" value="FAD/NAD(P)-binding domain"/>
    <property type="match status" value="1"/>
</dbReference>
<comment type="caution">
    <text evidence="6">The sequence shown here is derived from an EMBL/GenBank/DDBJ whole genome shotgun (WGS) entry which is preliminary data.</text>
</comment>
<evidence type="ECO:0000259" key="5">
    <source>
        <dbReference type="Pfam" id="PF01494"/>
    </source>
</evidence>
<dbReference type="Gene3D" id="3.30.70.2450">
    <property type="match status" value="1"/>
</dbReference>
<evidence type="ECO:0000313" key="6">
    <source>
        <dbReference type="EMBL" id="MET3695208.1"/>
    </source>
</evidence>
<dbReference type="PANTHER" id="PTHR43004">
    <property type="entry name" value="TRK SYSTEM POTASSIUM UPTAKE PROTEIN"/>
    <property type="match status" value="1"/>
</dbReference>
<dbReference type="Gene3D" id="3.50.50.60">
    <property type="entry name" value="FAD/NAD(P)-binding domain"/>
    <property type="match status" value="1"/>
</dbReference>
<feature type="domain" description="FAD-binding" evidence="5">
    <location>
        <begin position="2"/>
        <end position="343"/>
    </location>
</feature>
<dbReference type="Gene3D" id="3.40.30.20">
    <property type="match status" value="1"/>
</dbReference>
<keyword evidence="3" id="KW-0274">FAD</keyword>
<evidence type="ECO:0000313" key="7">
    <source>
        <dbReference type="Proteomes" id="UP001549145"/>
    </source>
</evidence>
<dbReference type="PRINTS" id="PR00420">
    <property type="entry name" value="RNGMNOXGNASE"/>
</dbReference>
<dbReference type="InterPro" id="IPR002938">
    <property type="entry name" value="FAD-bd"/>
</dbReference>
<dbReference type="Pfam" id="PF01494">
    <property type="entry name" value="FAD_binding_3"/>
    <property type="match status" value="1"/>
</dbReference>
<evidence type="ECO:0000256" key="1">
    <source>
        <dbReference type="ARBA" id="ARBA00001974"/>
    </source>
</evidence>
<evidence type="ECO:0000256" key="4">
    <source>
        <dbReference type="ARBA" id="ARBA00023002"/>
    </source>
</evidence>
<gene>
    <name evidence="6" type="ORF">ABID43_004774</name>
</gene>
<accession>A0ABV2LBJ5</accession>
<protein>
    <submittedName>
        <fullName evidence="6">2-polyprenyl-6-methoxyphenol hydroxylase-like FAD-dependent oxidoreductase</fullName>
    </submittedName>
</protein>
<proteinExistence type="predicted"/>
<dbReference type="InterPro" id="IPR038220">
    <property type="entry name" value="PHOX_C_sf"/>
</dbReference>
<name>A0ABV2LBJ5_9HYPH</name>
<dbReference type="InterPro" id="IPR036188">
    <property type="entry name" value="FAD/NAD-bd_sf"/>
</dbReference>
<reference evidence="6 7" key="1">
    <citation type="submission" date="2024-06" db="EMBL/GenBank/DDBJ databases">
        <title>Genomic Encyclopedia of Type Strains, Phase IV (KMG-IV): sequencing the most valuable type-strain genomes for metagenomic binning, comparative biology and taxonomic classification.</title>
        <authorList>
            <person name="Goeker M."/>
        </authorList>
    </citation>
    <scope>NUCLEOTIDE SEQUENCE [LARGE SCALE GENOMIC DNA]</scope>
    <source>
        <strain evidence="6 7">DSM 21331</strain>
    </source>
</reference>
<dbReference type="InterPro" id="IPR050641">
    <property type="entry name" value="RIFMO-like"/>
</dbReference>
<dbReference type="RefSeq" id="WP_238280161.1">
    <property type="nucleotide sequence ID" value="NZ_BPQL01000078.1"/>
</dbReference>
<dbReference type="PANTHER" id="PTHR43004:SF19">
    <property type="entry name" value="BINDING MONOOXYGENASE, PUTATIVE (JCVI)-RELATED"/>
    <property type="match status" value="1"/>
</dbReference>
<dbReference type="Proteomes" id="UP001549145">
    <property type="component" value="Unassembled WGS sequence"/>
</dbReference>
<keyword evidence="7" id="KW-1185">Reference proteome</keyword>
<dbReference type="EMBL" id="JBEPMM010000024">
    <property type="protein sequence ID" value="MET3695208.1"/>
    <property type="molecule type" value="Genomic_DNA"/>
</dbReference>
<keyword evidence="4" id="KW-0560">Oxidoreductase</keyword>
<sequence>MADVLVVGAGPVGLTMAAELARYGVGVRLIDHAPHATDTSKALVLWSRTLELMDRMGCTQAFLDAGLRAPGASIRSGTKVLGNPRFDHIASAYNYALMIPQRDTERLLAGHLRSFGIAVERQLELVGFTEAADGVEARLRHADGREETIRTPWLIGCDGAHSTVRHGLGVAFEGSAQGDDWLLADVRLDGPGAPPPDEIATYLHRDGPFVIFPIPGGRARVIATVGKTDGAHPRSDPTLDEVQALVDRRAGGGFRVSDPVWLTNFRINERKVAEYRRGRIFLAGDAAHIHSPAGGQGMNTGMQDAVNLAWKLAMVVRGQAGECLLESYSPERSAVGDMVLRNASRLTDLATLSNPAAQAARNLALRFLLGLHAVRDKMATQMSEIEIAYADSPLSAGSGSGVRWEPDAYEGPAPGAGGEPRFLLYAADEARGAALTGRFPRLLEPAPRKPPNASGFFVVRPDGYVGLSAGEAGWDDAERYFEALAKTDGGHAWGQES</sequence>
<evidence type="ECO:0000256" key="2">
    <source>
        <dbReference type="ARBA" id="ARBA00022630"/>
    </source>
</evidence>